<feature type="region of interest" description="Disordered" evidence="1">
    <location>
        <begin position="106"/>
        <end position="131"/>
    </location>
</feature>
<keyword evidence="3" id="KW-1185">Reference proteome</keyword>
<name>A0AAE1RKX4_9SOLA</name>
<gene>
    <name evidence="2" type="ORF">RND71_028429</name>
</gene>
<dbReference type="Proteomes" id="UP001291623">
    <property type="component" value="Unassembled WGS sequence"/>
</dbReference>
<dbReference type="AlphaFoldDB" id="A0AAE1RKX4"/>
<reference evidence="2" key="1">
    <citation type="submission" date="2023-12" db="EMBL/GenBank/DDBJ databases">
        <title>Genome assembly of Anisodus tanguticus.</title>
        <authorList>
            <person name="Wang Y.-J."/>
        </authorList>
    </citation>
    <scope>NUCLEOTIDE SEQUENCE</scope>
    <source>
        <strain evidence="2">KB-2021</strain>
        <tissue evidence="2">Leaf</tissue>
    </source>
</reference>
<proteinExistence type="predicted"/>
<evidence type="ECO:0000313" key="2">
    <source>
        <dbReference type="EMBL" id="KAK4352911.1"/>
    </source>
</evidence>
<dbReference type="EMBL" id="JAVYJV010000015">
    <property type="protein sequence ID" value="KAK4352911.1"/>
    <property type="molecule type" value="Genomic_DNA"/>
</dbReference>
<accession>A0AAE1RKX4</accession>
<sequence>MAQHGNGKLAQHGKPSSGQFTELKSWDWWIDGIMKDCIYHDGIMKDCIYHDGIMKECFSHSKRVIHDTAMVKATEGGKQKDQIQIHEEQTWNLFLGSRLKICVNEKEDQSPRPTTCDPSPDGTGRGRRPAYGKIFSKLPDDVLMRDPDVWLDKKQLMHSLLFIQV</sequence>
<organism evidence="2 3">
    <name type="scientific">Anisodus tanguticus</name>
    <dbReference type="NCBI Taxonomy" id="243964"/>
    <lineage>
        <taxon>Eukaryota</taxon>
        <taxon>Viridiplantae</taxon>
        <taxon>Streptophyta</taxon>
        <taxon>Embryophyta</taxon>
        <taxon>Tracheophyta</taxon>
        <taxon>Spermatophyta</taxon>
        <taxon>Magnoliopsida</taxon>
        <taxon>eudicotyledons</taxon>
        <taxon>Gunneridae</taxon>
        <taxon>Pentapetalae</taxon>
        <taxon>asterids</taxon>
        <taxon>lamiids</taxon>
        <taxon>Solanales</taxon>
        <taxon>Solanaceae</taxon>
        <taxon>Solanoideae</taxon>
        <taxon>Hyoscyameae</taxon>
        <taxon>Anisodus</taxon>
    </lineage>
</organism>
<comment type="caution">
    <text evidence="2">The sequence shown here is derived from an EMBL/GenBank/DDBJ whole genome shotgun (WGS) entry which is preliminary data.</text>
</comment>
<protein>
    <submittedName>
        <fullName evidence="2">Uncharacterized protein</fullName>
    </submittedName>
</protein>
<evidence type="ECO:0000256" key="1">
    <source>
        <dbReference type="SAM" id="MobiDB-lite"/>
    </source>
</evidence>
<evidence type="ECO:0000313" key="3">
    <source>
        <dbReference type="Proteomes" id="UP001291623"/>
    </source>
</evidence>